<evidence type="ECO:0000313" key="2">
    <source>
        <dbReference type="Proteomes" id="UP000644548"/>
    </source>
</evidence>
<keyword evidence="2" id="KW-1185">Reference proteome</keyword>
<dbReference type="EMBL" id="BMQN01000011">
    <property type="protein sequence ID" value="GGS02855.1"/>
    <property type="molecule type" value="Genomic_DNA"/>
</dbReference>
<protein>
    <recommendedName>
        <fullName evidence="3">Tetratricopeptide repeat protein</fullName>
    </recommendedName>
</protein>
<organism evidence="1 2">
    <name type="scientific">Deinococcus sedimenti</name>
    <dbReference type="NCBI Taxonomy" id="1867090"/>
    <lineage>
        <taxon>Bacteria</taxon>
        <taxon>Thermotogati</taxon>
        <taxon>Deinococcota</taxon>
        <taxon>Deinococci</taxon>
        <taxon>Deinococcales</taxon>
        <taxon>Deinococcaceae</taxon>
        <taxon>Deinococcus</taxon>
    </lineage>
</organism>
<name>A0ABQ2S921_9DEIO</name>
<sequence>MPLQLPNLQNYADVLEHISTHAQTEEGMRATVVALAAEGSPLGHFRAAVLAYRMHPRPEADVENWLRDAYINGDRALQMMAMATMLHLQVNIPFLAGITDTGTSMDAITTLEGLLKKVHELPPESLRLEAELRMTHALFQANITLGDTSSVNELSARLVQIATLFRNSALIDTYRGLRAYALMAGAQYDRSAGLYTQLLSEERPGTARFQNFSALTARALANLGSFPRAIEILEAALLNKPEDPEVRGWLQWMRAMTGLESIHAPVVLHDDWRERYGWQIEALQAFAAAECEPPLGKMLATREEHLRNVLRLSERGLKHNRVSSDTLFDRWIRARARLLLGEYGAAAQEVTGLVKPEPEDLLNRALLAALFVDLAMTPLENLPLSITAAEFQLREVFELARSLAYADANAMAQLITRWHPQVAVYAALMPVPIQEFLPALDLLVRVGPRSTWRGRAVPPKFITHLIRLGLRVPTFPLAVGGNMYFQVSRLSSAPEIWGPLVSALPVATALLRGDSAHHTRARTVLLEYGGVPEGAERAVAEVAQAAQAIAVERAPIKRLWTALDQL</sequence>
<comment type="caution">
    <text evidence="1">The sequence shown here is derived from an EMBL/GenBank/DDBJ whole genome shotgun (WGS) entry which is preliminary data.</text>
</comment>
<evidence type="ECO:0008006" key="3">
    <source>
        <dbReference type="Google" id="ProtNLM"/>
    </source>
</evidence>
<evidence type="ECO:0000313" key="1">
    <source>
        <dbReference type="EMBL" id="GGS02855.1"/>
    </source>
</evidence>
<dbReference type="Proteomes" id="UP000644548">
    <property type="component" value="Unassembled WGS sequence"/>
</dbReference>
<reference evidence="2" key="1">
    <citation type="journal article" date="2019" name="Int. J. Syst. Evol. Microbiol.">
        <title>The Global Catalogue of Microorganisms (GCM) 10K type strain sequencing project: providing services to taxonomists for standard genome sequencing and annotation.</title>
        <authorList>
            <consortium name="The Broad Institute Genomics Platform"/>
            <consortium name="The Broad Institute Genome Sequencing Center for Infectious Disease"/>
            <person name="Wu L."/>
            <person name="Ma J."/>
        </authorList>
    </citation>
    <scope>NUCLEOTIDE SEQUENCE [LARGE SCALE GENOMIC DNA]</scope>
    <source>
        <strain evidence="2">JCM 31405</strain>
    </source>
</reference>
<gene>
    <name evidence="1" type="ORF">GCM10008960_31850</name>
</gene>
<proteinExistence type="predicted"/>
<accession>A0ABQ2S921</accession>